<proteinExistence type="predicted"/>
<name>A0A6M0QS66_9RHOB</name>
<gene>
    <name evidence="1" type="ORF">G4Z14_05920</name>
</gene>
<comment type="caution">
    <text evidence="1">The sequence shown here is derived from an EMBL/GenBank/DDBJ whole genome shotgun (WGS) entry which is preliminary data.</text>
</comment>
<evidence type="ECO:0000313" key="1">
    <source>
        <dbReference type="EMBL" id="NEY89831.1"/>
    </source>
</evidence>
<keyword evidence="2" id="KW-1185">Reference proteome</keyword>
<evidence type="ECO:0000313" key="2">
    <source>
        <dbReference type="Proteomes" id="UP000477782"/>
    </source>
</evidence>
<dbReference type="RefSeq" id="WP_164623867.1">
    <property type="nucleotide sequence ID" value="NZ_JAAIVJ010000002.1"/>
</dbReference>
<reference evidence="1 2" key="1">
    <citation type="submission" date="2020-02" db="EMBL/GenBank/DDBJ databases">
        <authorList>
            <person name="Chen W.-M."/>
        </authorList>
    </citation>
    <scope>NUCLEOTIDE SEQUENCE [LARGE SCALE GENOMIC DNA]</scope>
    <source>
        <strain evidence="1 2">KMS-5</strain>
    </source>
</reference>
<organism evidence="1 2">
    <name type="scientific">Tabrizicola oligotrophica</name>
    <dbReference type="NCBI Taxonomy" id="2710650"/>
    <lineage>
        <taxon>Bacteria</taxon>
        <taxon>Pseudomonadati</taxon>
        <taxon>Pseudomonadota</taxon>
        <taxon>Alphaproteobacteria</taxon>
        <taxon>Rhodobacterales</taxon>
        <taxon>Paracoccaceae</taxon>
        <taxon>Tabrizicola</taxon>
    </lineage>
</organism>
<dbReference type="EMBL" id="JAAIVJ010000002">
    <property type="protein sequence ID" value="NEY89831.1"/>
    <property type="molecule type" value="Genomic_DNA"/>
</dbReference>
<sequence length="62" mass="6629">MALHIRSIPANSAQPVEVPGLAYFSTLAADLPVRTPPLRGTLPGNPLIEALEAHFGYYVAQD</sequence>
<dbReference type="AlphaFoldDB" id="A0A6M0QS66"/>
<accession>A0A6M0QS66</accession>
<dbReference type="Proteomes" id="UP000477782">
    <property type="component" value="Unassembled WGS sequence"/>
</dbReference>
<protein>
    <submittedName>
        <fullName evidence="1">Uncharacterized protein</fullName>
    </submittedName>
</protein>